<proteinExistence type="predicted"/>
<evidence type="ECO:0008006" key="7">
    <source>
        <dbReference type="Google" id="ProtNLM"/>
    </source>
</evidence>
<keyword evidence="1" id="KW-0808">Transferase</keyword>
<gene>
    <name evidence="5" type="ORF">PLICRDRAFT_179075</name>
</gene>
<dbReference type="Pfam" id="PF10250">
    <property type="entry name" value="O-FucT"/>
    <property type="match status" value="1"/>
</dbReference>
<feature type="transmembrane region" description="Helical" evidence="4">
    <location>
        <begin position="48"/>
        <end position="68"/>
    </location>
</feature>
<dbReference type="CDD" id="cd11296">
    <property type="entry name" value="O-FucT_like"/>
    <property type="match status" value="1"/>
</dbReference>
<dbReference type="GO" id="GO:0016740">
    <property type="term" value="F:transferase activity"/>
    <property type="evidence" value="ECO:0007669"/>
    <property type="project" value="UniProtKB-KW"/>
</dbReference>
<evidence type="ECO:0000256" key="3">
    <source>
        <dbReference type="ARBA" id="ARBA00023277"/>
    </source>
</evidence>
<evidence type="ECO:0000256" key="4">
    <source>
        <dbReference type="SAM" id="Phobius"/>
    </source>
</evidence>
<dbReference type="AlphaFoldDB" id="A0A0C9T943"/>
<keyword evidence="4" id="KW-0812">Transmembrane</keyword>
<reference evidence="5 6" key="1">
    <citation type="submission" date="2014-06" db="EMBL/GenBank/DDBJ databases">
        <title>Evolutionary Origins and Diversification of the Mycorrhizal Mutualists.</title>
        <authorList>
            <consortium name="DOE Joint Genome Institute"/>
            <consortium name="Mycorrhizal Genomics Consortium"/>
            <person name="Kohler A."/>
            <person name="Kuo A."/>
            <person name="Nagy L.G."/>
            <person name="Floudas D."/>
            <person name="Copeland A."/>
            <person name="Barry K.W."/>
            <person name="Cichocki N."/>
            <person name="Veneault-Fourrey C."/>
            <person name="LaButti K."/>
            <person name="Lindquist E.A."/>
            <person name="Lipzen A."/>
            <person name="Lundell T."/>
            <person name="Morin E."/>
            <person name="Murat C."/>
            <person name="Riley R."/>
            <person name="Ohm R."/>
            <person name="Sun H."/>
            <person name="Tunlid A."/>
            <person name="Henrissat B."/>
            <person name="Grigoriev I.V."/>
            <person name="Hibbett D.S."/>
            <person name="Martin F."/>
        </authorList>
    </citation>
    <scope>NUCLEOTIDE SEQUENCE [LARGE SCALE GENOMIC DNA]</scope>
    <source>
        <strain evidence="5 6">FD-325 SS-3</strain>
    </source>
</reference>
<keyword evidence="6" id="KW-1185">Reference proteome</keyword>
<evidence type="ECO:0000313" key="6">
    <source>
        <dbReference type="Proteomes" id="UP000053263"/>
    </source>
</evidence>
<dbReference type="GO" id="GO:0006004">
    <property type="term" value="P:fucose metabolic process"/>
    <property type="evidence" value="ECO:0007669"/>
    <property type="project" value="UniProtKB-KW"/>
</dbReference>
<keyword evidence="2" id="KW-0294">Fucose metabolism</keyword>
<dbReference type="Proteomes" id="UP000053263">
    <property type="component" value="Unassembled WGS sequence"/>
</dbReference>
<dbReference type="EMBL" id="KN832569">
    <property type="protein sequence ID" value="KII84728.1"/>
    <property type="molecule type" value="Genomic_DNA"/>
</dbReference>
<evidence type="ECO:0000313" key="5">
    <source>
        <dbReference type="EMBL" id="KII84728.1"/>
    </source>
</evidence>
<keyword evidence="4" id="KW-1133">Transmembrane helix</keyword>
<dbReference type="OrthoDB" id="2559662at2759"/>
<dbReference type="Gene3D" id="3.40.50.11350">
    <property type="match status" value="1"/>
</dbReference>
<dbReference type="InterPro" id="IPR019378">
    <property type="entry name" value="GDP-Fuc_O-FucTrfase"/>
</dbReference>
<protein>
    <recommendedName>
        <fullName evidence="7">GDP-fucose protein O-fucosyltransferase</fullName>
    </recommendedName>
</protein>
<sequence>MEALANLLERRRGALGDYALLPTSTHPSSPSDDKPPIAIIRPRFTKRYMRTFATAVVSITFICLLFGFDSQSEILQAYSSSEDPSFPPLYEQFHELERNLPQHSSAQPPRKYLYAANHVHASGWGNALQELILNAHLAHSSGRAFVFDNYTWDRDGPDYSEYNGHLIPSRIPLSAMISSPINGGPLPPDDNGPLSVSREYFNEVCPNRTIVSSNEVNDGMSSPSAGLVYEQWLEKLSAIEDPCVEVDRNSNQIFDIWIFGTKRILDIWPTLSKSPMLTQFNWSTLVLSAFEANKALFQSSQSVLYSLLPSFPIFSSPTNPHAPIPGLLALHVRRGDFSGHCEHLAKWSSTWNGFNAFPGLPDTFEVPAGGGWGENTPENREYYMQHCFPTIEQIVEKVASIRSTPEGKGLKRVYIMTNAPKDWIEEMKEALRADGEWEGIASSRDLKLNWEQRYVAQAVDMMVGQRAQVFVGNGFSSLTSNIIMLRTLHEFPLGANRLW</sequence>
<name>A0A0C9T943_PLICR</name>
<evidence type="ECO:0000256" key="2">
    <source>
        <dbReference type="ARBA" id="ARBA00023253"/>
    </source>
</evidence>
<accession>A0A0C9T943</accession>
<organism evidence="5 6">
    <name type="scientific">Plicaturopsis crispa FD-325 SS-3</name>
    <dbReference type="NCBI Taxonomy" id="944288"/>
    <lineage>
        <taxon>Eukaryota</taxon>
        <taxon>Fungi</taxon>
        <taxon>Dikarya</taxon>
        <taxon>Basidiomycota</taxon>
        <taxon>Agaricomycotina</taxon>
        <taxon>Agaricomycetes</taxon>
        <taxon>Agaricomycetidae</taxon>
        <taxon>Amylocorticiales</taxon>
        <taxon>Amylocorticiaceae</taxon>
        <taxon>Plicatura</taxon>
        <taxon>Plicaturopsis crispa</taxon>
    </lineage>
</organism>
<evidence type="ECO:0000256" key="1">
    <source>
        <dbReference type="ARBA" id="ARBA00022679"/>
    </source>
</evidence>
<dbReference type="HOGENOM" id="CLU_014826_0_0_1"/>
<keyword evidence="3" id="KW-0119">Carbohydrate metabolism</keyword>
<keyword evidence="4" id="KW-0472">Membrane</keyword>